<accession>H1Y0L8</accession>
<dbReference type="OrthoDB" id="9807874at2"/>
<evidence type="ECO:0000313" key="7">
    <source>
        <dbReference type="EMBL" id="EHQ28485.1"/>
    </source>
</evidence>
<dbReference type="PANTHER" id="PTHR43066:SF11">
    <property type="entry name" value="PEPTIDASE S54 RHOMBOID DOMAIN-CONTAINING PROTEIN"/>
    <property type="match status" value="1"/>
</dbReference>
<protein>
    <submittedName>
        <fullName evidence="7">Rhomboid family protein</fullName>
    </submittedName>
</protein>
<gene>
    <name evidence="7" type="ORF">Mucpa_4395</name>
</gene>
<feature type="transmembrane region" description="Helical" evidence="5">
    <location>
        <begin position="20"/>
        <end position="49"/>
    </location>
</feature>
<dbReference type="PANTHER" id="PTHR43066">
    <property type="entry name" value="RHOMBOID-RELATED PROTEIN"/>
    <property type="match status" value="1"/>
</dbReference>
<dbReference type="InterPro" id="IPR022764">
    <property type="entry name" value="Peptidase_S54_rhomboid_dom"/>
</dbReference>
<keyword evidence="3 5" id="KW-1133">Transmembrane helix</keyword>
<dbReference type="Proteomes" id="UP000002774">
    <property type="component" value="Chromosome"/>
</dbReference>
<feature type="transmembrane region" description="Helical" evidence="5">
    <location>
        <begin position="213"/>
        <end position="231"/>
    </location>
</feature>
<feature type="transmembrane region" description="Helical" evidence="5">
    <location>
        <begin position="188"/>
        <end position="207"/>
    </location>
</feature>
<feature type="transmembrane region" description="Helical" evidence="5">
    <location>
        <begin position="69"/>
        <end position="85"/>
    </location>
</feature>
<dbReference type="AlphaFoldDB" id="H1Y0L8"/>
<dbReference type="SUPFAM" id="SSF144091">
    <property type="entry name" value="Rhomboid-like"/>
    <property type="match status" value="1"/>
</dbReference>
<evidence type="ECO:0000256" key="4">
    <source>
        <dbReference type="ARBA" id="ARBA00023136"/>
    </source>
</evidence>
<dbReference type="STRING" id="714943.Mucpa_4395"/>
<organism evidence="7 8">
    <name type="scientific">Mucilaginibacter paludis DSM 18603</name>
    <dbReference type="NCBI Taxonomy" id="714943"/>
    <lineage>
        <taxon>Bacteria</taxon>
        <taxon>Pseudomonadati</taxon>
        <taxon>Bacteroidota</taxon>
        <taxon>Sphingobacteriia</taxon>
        <taxon>Sphingobacteriales</taxon>
        <taxon>Sphingobacteriaceae</taxon>
        <taxon>Mucilaginibacter</taxon>
    </lineage>
</organism>
<dbReference type="eggNOG" id="COG0705">
    <property type="taxonomic scope" value="Bacteria"/>
</dbReference>
<comment type="subcellular location">
    <subcellularLocation>
        <location evidence="1">Membrane</location>
        <topology evidence="1">Multi-pass membrane protein</topology>
    </subcellularLocation>
</comment>
<name>H1Y0L8_9SPHI</name>
<evidence type="ECO:0000256" key="3">
    <source>
        <dbReference type="ARBA" id="ARBA00022989"/>
    </source>
</evidence>
<feature type="transmembrane region" description="Helical" evidence="5">
    <location>
        <begin position="97"/>
        <end position="118"/>
    </location>
</feature>
<keyword evidence="2 5" id="KW-0812">Transmembrane</keyword>
<evidence type="ECO:0000256" key="1">
    <source>
        <dbReference type="ARBA" id="ARBA00004141"/>
    </source>
</evidence>
<dbReference type="GO" id="GO:0016020">
    <property type="term" value="C:membrane"/>
    <property type="evidence" value="ECO:0007669"/>
    <property type="project" value="UniProtKB-SubCell"/>
</dbReference>
<proteinExistence type="predicted"/>
<dbReference type="HOGENOM" id="CLU_055068_4_1_10"/>
<evidence type="ECO:0000256" key="2">
    <source>
        <dbReference type="ARBA" id="ARBA00022692"/>
    </source>
</evidence>
<evidence type="ECO:0000256" key="5">
    <source>
        <dbReference type="SAM" id="Phobius"/>
    </source>
</evidence>
<keyword evidence="8" id="KW-1185">Reference proteome</keyword>
<dbReference type="RefSeq" id="WP_008509334.1">
    <property type="nucleotide sequence ID" value="NZ_CM001403.1"/>
</dbReference>
<feature type="transmembrane region" description="Helical" evidence="5">
    <location>
        <begin position="152"/>
        <end position="176"/>
    </location>
</feature>
<evidence type="ECO:0000313" key="8">
    <source>
        <dbReference type="Proteomes" id="UP000002774"/>
    </source>
</evidence>
<feature type="domain" description="Peptidase S54 rhomboid" evidence="6">
    <location>
        <begin position="55"/>
        <end position="227"/>
    </location>
</feature>
<sequence length="239" mass="27152">MSYYRQSPFANLTPVVKNLLIINVIFYLATWVLHRVNIDLVVPLSAFYFDSSLFKPWQVITYMFMHDPTSLWHILFNMFALYVFGPTLEHTMGSKRFFNFYFITGIGALLTNMLVQAIQIHSMTGAFTVTDWNSIMGSPVYEKLREIYGTPILGASGAIFGLLVAFGMLFPNVELLIMFIPIPVKAKYVVIGYVLVELFSGFGQFTGDSVAHFAHLGGALFGFIMIKIWGLNNRDNYYN</sequence>
<evidence type="ECO:0000259" key="6">
    <source>
        <dbReference type="Pfam" id="PF01694"/>
    </source>
</evidence>
<reference evidence="7" key="1">
    <citation type="submission" date="2011-09" db="EMBL/GenBank/DDBJ databases">
        <title>The permanent draft genome of Mucilaginibacter paludis DSM 18603.</title>
        <authorList>
            <consortium name="US DOE Joint Genome Institute (JGI-PGF)"/>
            <person name="Lucas S."/>
            <person name="Han J."/>
            <person name="Lapidus A."/>
            <person name="Bruce D."/>
            <person name="Goodwin L."/>
            <person name="Pitluck S."/>
            <person name="Peters L."/>
            <person name="Kyrpides N."/>
            <person name="Mavromatis K."/>
            <person name="Ivanova N."/>
            <person name="Mikhailova N."/>
            <person name="Held B."/>
            <person name="Detter J.C."/>
            <person name="Tapia R."/>
            <person name="Han C."/>
            <person name="Land M."/>
            <person name="Hauser L."/>
            <person name="Markowitz V."/>
            <person name="Cheng J.-F."/>
            <person name="Hugenholtz P."/>
            <person name="Woyke T."/>
            <person name="Wu D."/>
            <person name="Tindall B."/>
            <person name="Brambilla E."/>
            <person name="Klenk H.-P."/>
            <person name="Eisen J.A."/>
        </authorList>
    </citation>
    <scope>NUCLEOTIDE SEQUENCE [LARGE SCALE GENOMIC DNA]</scope>
    <source>
        <strain evidence="7">DSM 18603</strain>
    </source>
</reference>
<dbReference type="EMBL" id="CM001403">
    <property type="protein sequence ID" value="EHQ28485.1"/>
    <property type="molecule type" value="Genomic_DNA"/>
</dbReference>
<dbReference type="Gene3D" id="1.20.1540.10">
    <property type="entry name" value="Rhomboid-like"/>
    <property type="match status" value="1"/>
</dbReference>
<dbReference type="Pfam" id="PF01694">
    <property type="entry name" value="Rhomboid"/>
    <property type="match status" value="1"/>
</dbReference>
<keyword evidence="4 5" id="KW-0472">Membrane</keyword>
<dbReference type="GO" id="GO:0004252">
    <property type="term" value="F:serine-type endopeptidase activity"/>
    <property type="evidence" value="ECO:0007669"/>
    <property type="project" value="InterPro"/>
</dbReference>
<dbReference type="InterPro" id="IPR035952">
    <property type="entry name" value="Rhomboid-like_sf"/>
</dbReference>